<feature type="region of interest" description="Disordered" evidence="1">
    <location>
        <begin position="205"/>
        <end position="255"/>
    </location>
</feature>
<accession>A0A7J8J767</accession>
<feature type="compositionally biased region" description="Low complexity" evidence="1">
    <location>
        <begin position="300"/>
        <end position="314"/>
    </location>
</feature>
<dbReference type="EMBL" id="JACASF010000002">
    <property type="protein sequence ID" value="KAF6492518.1"/>
    <property type="molecule type" value="Genomic_DNA"/>
</dbReference>
<gene>
    <name evidence="2" type="ORF">HJG59_009705</name>
</gene>
<name>A0A7J8J767_MOLMO</name>
<dbReference type="Proteomes" id="UP000550707">
    <property type="component" value="Unassembled WGS sequence"/>
</dbReference>
<feature type="region of interest" description="Disordered" evidence="1">
    <location>
        <begin position="1"/>
        <end position="36"/>
    </location>
</feature>
<sequence>MGVTGGQGQRHQASRAGGLRRADGGHPMPGAQRCVGTQPCRVHSRHLQGGGSESRRVAGLEGVTRSCPPALGVYLGHAACLRRRHQLGFGEAQNEGCVGGRTPQAHGAPANCTVPRHCMTSEAEVPSAAAGACGVVGPWTWTTGGRAGRRRERAGGRVEAKHIGVLREPSHPSWTSGCEAQRTVSVQTGRRVTCDHGWVLLRSRGQGPFPGQFQMDSPPAEPAESACGGPSGSWTDASSSDSPRPLGRNYFQPQGAAGELRPRSLLSLLWATDMPGAPRRALLTPPSLPPTAPRPHRPAGTRTGSPPAGSAPGSPVGPTPAPRAPRMSAPRSPHLRGVSRDAGALSYFFFFINFRET</sequence>
<protein>
    <submittedName>
        <fullName evidence="2">Uncharacterized protein</fullName>
    </submittedName>
</protein>
<evidence type="ECO:0000256" key="1">
    <source>
        <dbReference type="SAM" id="MobiDB-lite"/>
    </source>
</evidence>
<keyword evidence="3" id="KW-1185">Reference proteome</keyword>
<evidence type="ECO:0000313" key="3">
    <source>
        <dbReference type="Proteomes" id="UP000550707"/>
    </source>
</evidence>
<dbReference type="AlphaFoldDB" id="A0A7J8J767"/>
<feature type="region of interest" description="Disordered" evidence="1">
    <location>
        <begin position="279"/>
        <end position="337"/>
    </location>
</feature>
<proteinExistence type="predicted"/>
<comment type="caution">
    <text evidence="2">The sequence shown here is derived from an EMBL/GenBank/DDBJ whole genome shotgun (WGS) entry which is preliminary data.</text>
</comment>
<organism evidence="2 3">
    <name type="scientific">Molossus molossus</name>
    <name type="common">Pallas' mastiff bat</name>
    <name type="synonym">Vespertilio molossus</name>
    <dbReference type="NCBI Taxonomy" id="27622"/>
    <lineage>
        <taxon>Eukaryota</taxon>
        <taxon>Metazoa</taxon>
        <taxon>Chordata</taxon>
        <taxon>Craniata</taxon>
        <taxon>Vertebrata</taxon>
        <taxon>Euteleostomi</taxon>
        <taxon>Mammalia</taxon>
        <taxon>Eutheria</taxon>
        <taxon>Laurasiatheria</taxon>
        <taxon>Chiroptera</taxon>
        <taxon>Yangochiroptera</taxon>
        <taxon>Molossidae</taxon>
        <taxon>Molossus</taxon>
    </lineage>
</organism>
<reference evidence="2 3" key="1">
    <citation type="journal article" date="2020" name="Nature">
        <title>Six reference-quality genomes reveal evolution of bat adaptations.</title>
        <authorList>
            <person name="Jebb D."/>
            <person name="Huang Z."/>
            <person name="Pippel M."/>
            <person name="Hughes G.M."/>
            <person name="Lavrichenko K."/>
            <person name="Devanna P."/>
            <person name="Winkler S."/>
            <person name="Jermiin L.S."/>
            <person name="Skirmuntt E.C."/>
            <person name="Katzourakis A."/>
            <person name="Burkitt-Gray L."/>
            <person name="Ray D.A."/>
            <person name="Sullivan K.A.M."/>
            <person name="Roscito J.G."/>
            <person name="Kirilenko B.M."/>
            <person name="Davalos L.M."/>
            <person name="Corthals A.P."/>
            <person name="Power M.L."/>
            <person name="Jones G."/>
            <person name="Ransome R.D."/>
            <person name="Dechmann D.K.N."/>
            <person name="Locatelli A.G."/>
            <person name="Puechmaille S.J."/>
            <person name="Fedrigo O."/>
            <person name="Jarvis E.D."/>
            <person name="Hiller M."/>
            <person name="Vernes S.C."/>
            <person name="Myers E.W."/>
            <person name="Teeling E.C."/>
        </authorList>
    </citation>
    <scope>NUCLEOTIDE SEQUENCE [LARGE SCALE GENOMIC DNA]</scope>
    <source>
        <strain evidence="2">MMolMol1</strain>
        <tissue evidence="2">Muscle</tissue>
    </source>
</reference>
<dbReference type="InParanoid" id="A0A7J8J767"/>
<feature type="compositionally biased region" description="Low complexity" evidence="1">
    <location>
        <begin position="232"/>
        <end position="243"/>
    </location>
</feature>
<evidence type="ECO:0000313" key="2">
    <source>
        <dbReference type="EMBL" id="KAF6492518.1"/>
    </source>
</evidence>